<dbReference type="PANTHER" id="PTHR43679:SF2">
    <property type="entry name" value="OCTANOYL-[GCVH]:PROTEIN N-OCTANOYLTRANSFERASE"/>
    <property type="match status" value="1"/>
</dbReference>
<keyword evidence="3" id="KW-1185">Reference proteome</keyword>
<dbReference type="STRING" id="553467.SAMN04488063_0652"/>
<keyword evidence="2" id="KW-0436">Ligase</keyword>
<evidence type="ECO:0000259" key="1">
    <source>
        <dbReference type="PROSITE" id="PS51733"/>
    </source>
</evidence>
<evidence type="ECO:0000313" key="2">
    <source>
        <dbReference type="EMBL" id="SFF88469.1"/>
    </source>
</evidence>
<dbReference type="InterPro" id="IPR045864">
    <property type="entry name" value="aa-tRNA-synth_II/BPL/LPL"/>
</dbReference>
<protein>
    <submittedName>
        <fullName evidence="2">Lipoate-protein ligase A</fullName>
    </submittedName>
</protein>
<accession>A0A1I2MCE5</accession>
<dbReference type="PROSITE" id="PS51733">
    <property type="entry name" value="BPL_LPL_CATALYTIC"/>
    <property type="match status" value="1"/>
</dbReference>
<dbReference type="GO" id="GO:0016874">
    <property type="term" value="F:ligase activity"/>
    <property type="evidence" value="ECO:0007669"/>
    <property type="project" value="UniProtKB-KW"/>
</dbReference>
<evidence type="ECO:0000313" key="3">
    <source>
        <dbReference type="Proteomes" id="UP000198876"/>
    </source>
</evidence>
<dbReference type="RefSeq" id="WP_092888302.1">
    <property type="nucleotide sequence ID" value="NZ_FOOQ01000001.1"/>
</dbReference>
<name>A0A1I2MCE5_9EURY</name>
<dbReference type="OrthoDB" id="43646at2157"/>
<dbReference type="PANTHER" id="PTHR43679">
    <property type="entry name" value="OCTANOYLTRANSFERASE LIPM-RELATED"/>
    <property type="match status" value="1"/>
</dbReference>
<dbReference type="SUPFAM" id="SSF55681">
    <property type="entry name" value="Class II aaRS and biotin synthetases"/>
    <property type="match status" value="1"/>
</dbReference>
<dbReference type="InterPro" id="IPR004143">
    <property type="entry name" value="BPL_LPL_catalytic"/>
</dbReference>
<dbReference type="Pfam" id="PF21948">
    <property type="entry name" value="LplA-B_cat"/>
    <property type="match status" value="1"/>
</dbReference>
<dbReference type="EMBL" id="FOOQ01000001">
    <property type="protein sequence ID" value="SFF88469.1"/>
    <property type="molecule type" value="Genomic_DNA"/>
</dbReference>
<dbReference type="CDD" id="cd16443">
    <property type="entry name" value="LplA"/>
    <property type="match status" value="1"/>
</dbReference>
<feature type="domain" description="BPL/LPL catalytic" evidence="1">
    <location>
        <begin position="40"/>
        <end position="242"/>
    </location>
</feature>
<organism evidence="2 3">
    <name type="scientific">Halopelagius inordinatus</name>
    <dbReference type="NCBI Taxonomy" id="553467"/>
    <lineage>
        <taxon>Archaea</taxon>
        <taxon>Methanobacteriati</taxon>
        <taxon>Methanobacteriota</taxon>
        <taxon>Stenosarchaea group</taxon>
        <taxon>Halobacteria</taxon>
        <taxon>Halobacteriales</taxon>
        <taxon>Haloferacaceae</taxon>
    </lineage>
</organism>
<sequence length="274" mass="30307">MTDDARGPLADREWRLIREEARDGPMQMALDEIAAETAAAGGPRTVRVYRWEPSTLSLGYHQDPDTVDWDHCADAGVSVTRRQTGGGGIYHDYDGDVSYSIVAPKSELPGDLMESYRILCDPVLDAFGRAGVDADFAESESPEIWSPACYLRALHPAHDIISEGRKISGNAQYRRKDAVIQHGSLTYSAAAERHLDVFSGHDVSPEAFGERVVGVDELSDATRVETVAAVESALAEWADAAEGSWTDDELERARERVDEKYGDDEWIRRRPKGR</sequence>
<dbReference type="InterPro" id="IPR050664">
    <property type="entry name" value="Octanoyltrans_LipM/LipL"/>
</dbReference>
<dbReference type="AlphaFoldDB" id="A0A1I2MCE5"/>
<proteinExistence type="predicted"/>
<dbReference type="Gene3D" id="3.30.930.10">
    <property type="entry name" value="Bira Bifunctional Protein, Domain 2"/>
    <property type="match status" value="1"/>
</dbReference>
<dbReference type="Proteomes" id="UP000198876">
    <property type="component" value="Unassembled WGS sequence"/>
</dbReference>
<reference evidence="3" key="1">
    <citation type="submission" date="2016-10" db="EMBL/GenBank/DDBJ databases">
        <authorList>
            <person name="Varghese N."/>
            <person name="Submissions S."/>
        </authorList>
    </citation>
    <scope>NUCLEOTIDE SEQUENCE [LARGE SCALE GENOMIC DNA]</scope>
    <source>
        <strain evidence="3">CGMCC 1.7739</strain>
    </source>
</reference>
<gene>
    <name evidence="2" type="ORF">SAMN04488063_0652</name>
</gene>